<dbReference type="RefSeq" id="WP_062279950.1">
    <property type="nucleotide sequence ID" value="NZ_LTBC01000001.1"/>
</dbReference>
<keyword evidence="1" id="KW-0472">Membrane</keyword>
<proteinExistence type="predicted"/>
<evidence type="ECO:0000256" key="1">
    <source>
        <dbReference type="SAM" id="Phobius"/>
    </source>
</evidence>
<feature type="transmembrane region" description="Helical" evidence="1">
    <location>
        <begin position="81"/>
        <end position="101"/>
    </location>
</feature>
<accession>A0A151B092</accession>
<keyword evidence="1" id="KW-0812">Transmembrane</keyword>
<feature type="transmembrane region" description="Helical" evidence="1">
    <location>
        <begin position="56"/>
        <end position="74"/>
    </location>
</feature>
<dbReference type="AlphaFoldDB" id="A0A151B092"/>
<keyword evidence="1" id="KW-1133">Transmembrane helix</keyword>
<gene>
    <name evidence="2" type="ORF">MOMUL_00190</name>
</gene>
<dbReference type="OrthoDB" id="37447at2"/>
<name>A0A151B092_9FIRM</name>
<dbReference type="InterPro" id="IPR035168">
    <property type="entry name" value="DUF5317"/>
</dbReference>
<reference evidence="2 3" key="1">
    <citation type="submission" date="2016-02" db="EMBL/GenBank/DDBJ databases">
        <title>Genome sequence of Moorella mulderi DSM 14980.</title>
        <authorList>
            <person name="Poehlein A."/>
            <person name="Daniel R."/>
        </authorList>
    </citation>
    <scope>NUCLEOTIDE SEQUENCE [LARGE SCALE GENOMIC DNA]</scope>
    <source>
        <strain evidence="2 3">DSM 14980</strain>
    </source>
</reference>
<dbReference type="EMBL" id="LTBC01000001">
    <property type="protein sequence ID" value="KYH33318.1"/>
    <property type="molecule type" value="Genomic_DNA"/>
</dbReference>
<feature type="transmembrane region" description="Helical" evidence="1">
    <location>
        <begin position="156"/>
        <end position="177"/>
    </location>
</feature>
<comment type="caution">
    <text evidence="2">The sequence shown here is derived from an EMBL/GenBank/DDBJ whole genome shotgun (WGS) entry which is preliminary data.</text>
</comment>
<evidence type="ECO:0000313" key="3">
    <source>
        <dbReference type="Proteomes" id="UP000075670"/>
    </source>
</evidence>
<dbReference type="Proteomes" id="UP000075670">
    <property type="component" value="Unassembled WGS sequence"/>
</dbReference>
<evidence type="ECO:0000313" key="2">
    <source>
        <dbReference type="EMBL" id="KYH33318.1"/>
    </source>
</evidence>
<protein>
    <recommendedName>
        <fullName evidence="4">DUF5317 domain-containing protein</fullName>
    </recommendedName>
</protein>
<evidence type="ECO:0008006" key="4">
    <source>
        <dbReference type="Google" id="ProtNLM"/>
    </source>
</evidence>
<dbReference type="PATRIC" id="fig|1122241.3.peg.20"/>
<dbReference type="Pfam" id="PF17248">
    <property type="entry name" value="DUF5317"/>
    <property type="match status" value="1"/>
</dbReference>
<sequence>MKLSFLSLVPFIAFIIGKAMGGSFKKMIDEMYKLDKVGFGFVGMIILDLTKDNPEMIPYAWIAGHLFAFIFFWANRRNVPLLIVGVGMFLNFFVVTANGFAMPVEEAHVTRDPELMNLYLKKGLDPLHAFATNETRFYFLSDVVYLPRLLWFHPSVVSPGDLVKAVGALFLIPTLMLRKKE</sequence>
<keyword evidence="3" id="KW-1185">Reference proteome</keyword>
<organism evidence="2 3">
    <name type="scientific">Moorella mulderi DSM 14980</name>
    <dbReference type="NCBI Taxonomy" id="1122241"/>
    <lineage>
        <taxon>Bacteria</taxon>
        <taxon>Bacillati</taxon>
        <taxon>Bacillota</taxon>
        <taxon>Clostridia</taxon>
        <taxon>Neomoorellales</taxon>
        <taxon>Neomoorellaceae</taxon>
        <taxon>Neomoorella</taxon>
    </lineage>
</organism>